<dbReference type="PATRIC" id="fig|1291379.3.peg.804"/>
<gene>
    <name evidence="1" type="ORF">TPE_0808</name>
</gene>
<reference evidence="1 2" key="1">
    <citation type="journal article" date="2013" name="PLoS ONE">
        <title>Genome-Wide Relatedness of Treponema pedis, from Gingiva and Necrotic Skin Lesions of Pigs, with the Human Oral Pathogen Treponema denticola.</title>
        <authorList>
            <person name="Svartstrom O."/>
            <person name="Mushtaq M."/>
            <person name="Pringle M."/>
            <person name="Segerman B."/>
        </authorList>
    </citation>
    <scope>NUCLEOTIDE SEQUENCE [LARGE SCALE GENOMIC DNA]</scope>
    <source>
        <strain evidence="1">T A4</strain>
    </source>
</reference>
<dbReference type="Proteomes" id="UP000015620">
    <property type="component" value="Chromosome"/>
</dbReference>
<proteinExistence type="predicted"/>
<sequence>MRVTKIIPRGSDFALTKLNPCSDKIRSFLYLKKITKLIYAGKYLL</sequence>
<organism evidence="1 2">
    <name type="scientific">Treponema pedis str. T A4</name>
    <dbReference type="NCBI Taxonomy" id="1291379"/>
    <lineage>
        <taxon>Bacteria</taxon>
        <taxon>Pseudomonadati</taxon>
        <taxon>Spirochaetota</taxon>
        <taxon>Spirochaetia</taxon>
        <taxon>Spirochaetales</taxon>
        <taxon>Treponemataceae</taxon>
        <taxon>Treponema</taxon>
    </lineage>
</organism>
<keyword evidence="2" id="KW-1185">Reference proteome</keyword>
<dbReference type="HOGENOM" id="CLU_3206565_0_0_12"/>
<evidence type="ECO:0000313" key="2">
    <source>
        <dbReference type="Proteomes" id="UP000015620"/>
    </source>
</evidence>
<dbReference type="STRING" id="1291379.TPE_0808"/>
<evidence type="ECO:0000313" key="1">
    <source>
        <dbReference type="EMBL" id="AGT43304.1"/>
    </source>
</evidence>
<protein>
    <submittedName>
        <fullName evidence="1">Uncharacterized protein</fullName>
    </submittedName>
</protein>
<dbReference type="KEGG" id="tped:TPE_0808"/>
<dbReference type="AlphaFoldDB" id="S6A868"/>
<dbReference type="EMBL" id="CP004120">
    <property type="protein sequence ID" value="AGT43304.1"/>
    <property type="molecule type" value="Genomic_DNA"/>
</dbReference>
<accession>S6A868</accession>
<name>S6A868_9SPIR</name>